<dbReference type="Proteomes" id="UP000006327">
    <property type="component" value="Unassembled WGS sequence"/>
</dbReference>
<feature type="chain" id="PRO_5003898135" description="Solute-binding protein family 3/N-terminal domain-containing protein" evidence="1">
    <location>
        <begin position="23"/>
        <end position="250"/>
    </location>
</feature>
<keyword evidence="4" id="KW-1185">Reference proteome</keyword>
<dbReference type="STRING" id="493475.GARC_2283"/>
<accession>K6Z722</accession>
<dbReference type="SUPFAM" id="SSF53850">
    <property type="entry name" value="Periplasmic binding protein-like II"/>
    <property type="match status" value="1"/>
</dbReference>
<keyword evidence="1" id="KW-0732">Signal</keyword>
<proteinExistence type="predicted"/>
<sequence>MQFTINSLVFFLCISASICALAKESIETNLLAVANDNRLLQYYENGESKGPSIEILQAILKEAQLDAKVEFMPWVRAFATASNNPNTLILSMIKTPEREDDFYWLIKVSNLTRVFISLTSKPENYVDNMQQAKQKLIALVKGSAGYKELTSHGFSEQENLYVVTDEELVVTLLENGRVDLVYGDPDNVKNILNKRGRSEVAISYKEIAPENQRSSYIAINKTTDIKIVNRLQQAARKFEKTAEYAQLLIK</sequence>
<organism evidence="3 4">
    <name type="scientific">Paraglaciecola arctica BSs20135</name>
    <dbReference type="NCBI Taxonomy" id="493475"/>
    <lineage>
        <taxon>Bacteria</taxon>
        <taxon>Pseudomonadati</taxon>
        <taxon>Pseudomonadota</taxon>
        <taxon>Gammaproteobacteria</taxon>
        <taxon>Alteromonadales</taxon>
        <taxon>Alteromonadaceae</taxon>
        <taxon>Paraglaciecola</taxon>
    </lineage>
</organism>
<dbReference type="AlphaFoldDB" id="K6Z722"/>
<dbReference type="RefSeq" id="WP_007619905.1">
    <property type="nucleotide sequence ID" value="NZ_BAEO01000029.1"/>
</dbReference>
<dbReference type="EMBL" id="BAEO01000029">
    <property type="protein sequence ID" value="GAC19250.1"/>
    <property type="molecule type" value="Genomic_DNA"/>
</dbReference>
<comment type="caution">
    <text evidence="3">The sequence shown here is derived from an EMBL/GenBank/DDBJ whole genome shotgun (WGS) entry which is preliminary data.</text>
</comment>
<dbReference type="InterPro" id="IPR001638">
    <property type="entry name" value="Solute-binding_3/MltF_N"/>
</dbReference>
<protein>
    <recommendedName>
        <fullName evidence="2">Solute-binding protein family 3/N-terminal domain-containing protein</fullName>
    </recommendedName>
</protein>
<dbReference type="Gene3D" id="3.40.190.10">
    <property type="entry name" value="Periplasmic binding protein-like II"/>
    <property type="match status" value="2"/>
</dbReference>
<evidence type="ECO:0000256" key="1">
    <source>
        <dbReference type="SAM" id="SignalP"/>
    </source>
</evidence>
<dbReference type="Pfam" id="PF00497">
    <property type="entry name" value="SBP_bac_3"/>
    <property type="match status" value="1"/>
</dbReference>
<evidence type="ECO:0000259" key="2">
    <source>
        <dbReference type="Pfam" id="PF00497"/>
    </source>
</evidence>
<evidence type="ECO:0000313" key="4">
    <source>
        <dbReference type="Proteomes" id="UP000006327"/>
    </source>
</evidence>
<reference evidence="3 4" key="1">
    <citation type="journal article" date="2017" name="Antonie Van Leeuwenhoek">
        <title>Rhizobium rhizosphaerae sp. nov., a novel species isolated from rice rhizosphere.</title>
        <authorList>
            <person name="Zhao J.J."/>
            <person name="Zhang J."/>
            <person name="Zhang R.J."/>
            <person name="Zhang C.W."/>
            <person name="Yin H.Q."/>
            <person name="Zhang X.X."/>
        </authorList>
    </citation>
    <scope>NUCLEOTIDE SEQUENCE [LARGE SCALE GENOMIC DNA]</scope>
    <source>
        <strain evidence="3 4">BSs20135</strain>
    </source>
</reference>
<feature type="signal peptide" evidence="1">
    <location>
        <begin position="1"/>
        <end position="22"/>
    </location>
</feature>
<gene>
    <name evidence="3" type="ORF">GARC_2283</name>
</gene>
<dbReference type="OrthoDB" id="8587856at2"/>
<evidence type="ECO:0000313" key="3">
    <source>
        <dbReference type="EMBL" id="GAC19250.1"/>
    </source>
</evidence>
<dbReference type="PANTHER" id="PTHR38834">
    <property type="entry name" value="PERIPLASMIC SUBSTRATE BINDING PROTEIN FAMILY 3"/>
    <property type="match status" value="1"/>
</dbReference>
<dbReference type="eggNOG" id="COG0834">
    <property type="taxonomic scope" value="Bacteria"/>
</dbReference>
<name>K6Z722_9ALTE</name>
<dbReference type="PANTHER" id="PTHR38834:SF3">
    <property type="entry name" value="SOLUTE-BINDING PROTEIN FAMILY 3_N-TERMINAL DOMAIN-CONTAINING PROTEIN"/>
    <property type="match status" value="1"/>
</dbReference>
<feature type="domain" description="Solute-binding protein family 3/N-terminal" evidence="2">
    <location>
        <begin position="32"/>
        <end position="247"/>
    </location>
</feature>